<name>A0A1I6UFL2_9PSEU</name>
<dbReference type="InterPro" id="IPR011042">
    <property type="entry name" value="6-blade_b-propeller_TolB-like"/>
</dbReference>
<protein>
    <submittedName>
        <fullName evidence="4">Sugar lactone lactonase YvrE</fullName>
    </submittedName>
</protein>
<dbReference type="Proteomes" id="UP000198852">
    <property type="component" value="Unassembled WGS sequence"/>
</dbReference>
<dbReference type="GO" id="GO:0016787">
    <property type="term" value="F:hydrolase activity"/>
    <property type="evidence" value="ECO:0007669"/>
    <property type="project" value="UniProtKB-KW"/>
</dbReference>
<dbReference type="Pfam" id="PF08450">
    <property type="entry name" value="SGL"/>
    <property type="match status" value="1"/>
</dbReference>
<dbReference type="InterPro" id="IPR013658">
    <property type="entry name" value="SGL"/>
</dbReference>
<dbReference type="OrthoDB" id="2633250at2"/>
<feature type="domain" description="SMP-30/Gluconolactonase/LRE-like region" evidence="3">
    <location>
        <begin position="26"/>
        <end position="275"/>
    </location>
</feature>
<evidence type="ECO:0000313" key="4">
    <source>
        <dbReference type="EMBL" id="SFT00077.1"/>
    </source>
</evidence>
<dbReference type="AlphaFoldDB" id="A0A1I6UFL2"/>
<sequence length="308" mass="33107">MTETTSDPFAAAAVTTSKRLSSGYSWPECPRWHDGALHLTDMYNHRLLRLDESGTPEVVIDGSQRESRNGTEVIFGGFGWLPDGRIVVNSMHERLVLAWDGRELTEHADLSGLATGPINDMVVDADGRCYITQLGFELFRGEDARPSPLLVVEPDGSARVLAELGEFQCANGIAISPDGSSVVTVEAFGTTVHAFDRDSEGRLSRPHVFGELPAPGDGMCLDSEGAAWLCSPAGGFVTRMLDGGMLTDVVRFDMTEVIPVACVLGGSDRKTLYVAGGVEVFDWEKSRREAKGSIWTASVDTGGGQARP</sequence>
<dbReference type="STRING" id="95161.SAMN05660874_04871"/>
<dbReference type="InterPro" id="IPR051262">
    <property type="entry name" value="SMP-30/CGR1_Lactonase"/>
</dbReference>
<proteinExistence type="inferred from homology"/>
<keyword evidence="5" id="KW-1185">Reference proteome</keyword>
<dbReference type="RefSeq" id="WP_093422340.1">
    <property type="nucleotide sequence ID" value="NZ_FOZX01000010.1"/>
</dbReference>
<evidence type="ECO:0000256" key="2">
    <source>
        <dbReference type="ARBA" id="ARBA00022801"/>
    </source>
</evidence>
<evidence type="ECO:0000256" key="1">
    <source>
        <dbReference type="ARBA" id="ARBA00008853"/>
    </source>
</evidence>
<dbReference type="SUPFAM" id="SSF63829">
    <property type="entry name" value="Calcium-dependent phosphotriesterase"/>
    <property type="match status" value="1"/>
</dbReference>
<dbReference type="PANTHER" id="PTHR47572:SF4">
    <property type="entry name" value="LACTONASE DRP35"/>
    <property type="match status" value="1"/>
</dbReference>
<evidence type="ECO:0000259" key="3">
    <source>
        <dbReference type="Pfam" id="PF08450"/>
    </source>
</evidence>
<gene>
    <name evidence="4" type="ORF">SAMN05660874_04871</name>
</gene>
<dbReference type="Gene3D" id="2.120.10.30">
    <property type="entry name" value="TolB, C-terminal domain"/>
    <property type="match status" value="1"/>
</dbReference>
<comment type="similarity">
    <text evidence="1">Belongs to the SMP-30/CGR1 family.</text>
</comment>
<dbReference type="EMBL" id="FOZX01000010">
    <property type="protein sequence ID" value="SFT00077.1"/>
    <property type="molecule type" value="Genomic_DNA"/>
</dbReference>
<dbReference type="PANTHER" id="PTHR47572">
    <property type="entry name" value="LIPOPROTEIN-RELATED"/>
    <property type="match status" value="1"/>
</dbReference>
<organism evidence="4 5">
    <name type="scientific">Saccharopolyspora flava</name>
    <dbReference type="NCBI Taxonomy" id="95161"/>
    <lineage>
        <taxon>Bacteria</taxon>
        <taxon>Bacillati</taxon>
        <taxon>Actinomycetota</taxon>
        <taxon>Actinomycetes</taxon>
        <taxon>Pseudonocardiales</taxon>
        <taxon>Pseudonocardiaceae</taxon>
        <taxon>Saccharopolyspora</taxon>
    </lineage>
</organism>
<accession>A0A1I6UFL2</accession>
<reference evidence="5" key="1">
    <citation type="submission" date="2016-10" db="EMBL/GenBank/DDBJ databases">
        <authorList>
            <person name="Varghese N."/>
            <person name="Submissions S."/>
        </authorList>
    </citation>
    <scope>NUCLEOTIDE SEQUENCE [LARGE SCALE GENOMIC DNA]</scope>
    <source>
        <strain evidence="5">DSM 44771</strain>
    </source>
</reference>
<keyword evidence="2" id="KW-0378">Hydrolase</keyword>
<evidence type="ECO:0000313" key="5">
    <source>
        <dbReference type="Proteomes" id="UP000198852"/>
    </source>
</evidence>